<keyword evidence="10 13" id="KW-0472">Membrane</keyword>
<evidence type="ECO:0000256" key="5">
    <source>
        <dbReference type="ARBA" id="ARBA00022826"/>
    </source>
</evidence>
<keyword evidence="4 13" id="KW-0812">Transmembrane</keyword>
<evidence type="ECO:0000313" key="15">
    <source>
        <dbReference type="EMBL" id="KAJ1722660.1"/>
    </source>
</evidence>
<feature type="non-terminal residue" evidence="15">
    <location>
        <position position="1"/>
    </location>
</feature>
<feature type="transmembrane region" description="Helical" evidence="13">
    <location>
        <begin position="267"/>
        <end position="292"/>
    </location>
</feature>
<dbReference type="SUPFAM" id="SSF81324">
    <property type="entry name" value="Voltage-gated potassium channels"/>
    <property type="match status" value="1"/>
</dbReference>
<evidence type="ECO:0000256" key="4">
    <source>
        <dbReference type="ARBA" id="ARBA00022692"/>
    </source>
</evidence>
<keyword evidence="9" id="KW-0406">Ion transport</keyword>
<keyword evidence="3" id="KW-0633">Potassium transport</keyword>
<keyword evidence="16" id="KW-1185">Reference proteome</keyword>
<dbReference type="OrthoDB" id="415460at2759"/>
<keyword evidence="8 13" id="KW-1133">Transmembrane helix</keyword>
<evidence type="ECO:0000256" key="2">
    <source>
        <dbReference type="ARBA" id="ARBA00022448"/>
    </source>
</evidence>
<reference evidence="15" key="1">
    <citation type="submission" date="2022-07" db="EMBL/GenBank/DDBJ databases">
        <title>Phylogenomic reconstructions and comparative analyses of Kickxellomycotina fungi.</title>
        <authorList>
            <person name="Reynolds N.K."/>
            <person name="Stajich J.E."/>
            <person name="Barry K."/>
            <person name="Grigoriev I.V."/>
            <person name="Crous P."/>
            <person name="Smith M.E."/>
        </authorList>
    </citation>
    <scope>NUCLEOTIDE SEQUENCE</scope>
    <source>
        <strain evidence="15">BCRC 34381</strain>
    </source>
</reference>
<dbReference type="InterPro" id="IPR027359">
    <property type="entry name" value="Volt_channel_dom_sf"/>
</dbReference>
<feature type="region of interest" description="Disordered" evidence="12">
    <location>
        <begin position="1"/>
        <end position="43"/>
    </location>
</feature>
<dbReference type="AlphaFoldDB" id="A0A9W7Y0Y0"/>
<evidence type="ECO:0000256" key="8">
    <source>
        <dbReference type="ARBA" id="ARBA00022989"/>
    </source>
</evidence>
<keyword evidence="6" id="KW-0851">Voltage-gated channel</keyword>
<evidence type="ECO:0000256" key="12">
    <source>
        <dbReference type="SAM" id="MobiDB-lite"/>
    </source>
</evidence>
<feature type="transmembrane region" description="Helical" evidence="13">
    <location>
        <begin position="159"/>
        <end position="179"/>
    </location>
</feature>
<evidence type="ECO:0000256" key="9">
    <source>
        <dbReference type="ARBA" id="ARBA00023065"/>
    </source>
</evidence>
<evidence type="ECO:0000256" key="11">
    <source>
        <dbReference type="ARBA" id="ARBA00023303"/>
    </source>
</evidence>
<dbReference type="InterPro" id="IPR005821">
    <property type="entry name" value="Ion_trans_dom"/>
</dbReference>
<feature type="transmembrane region" description="Helical" evidence="13">
    <location>
        <begin position="96"/>
        <end position="117"/>
    </location>
</feature>
<name>A0A9W7Y0Y0_9FUNG</name>
<feature type="transmembrane region" description="Helical" evidence="13">
    <location>
        <begin position="223"/>
        <end position="247"/>
    </location>
</feature>
<dbReference type="Proteomes" id="UP001143981">
    <property type="component" value="Unassembled WGS sequence"/>
</dbReference>
<evidence type="ECO:0000313" key="16">
    <source>
        <dbReference type="Proteomes" id="UP001143981"/>
    </source>
</evidence>
<evidence type="ECO:0000256" key="10">
    <source>
        <dbReference type="ARBA" id="ARBA00023136"/>
    </source>
</evidence>
<keyword evidence="11" id="KW-0407">Ion channel</keyword>
<sequence>MSASQVDEDSAREAQAWGPPPDSAPDSPNGSQASPRAGSGEDIDDLFTEDVATARASRKIRQILGQRRQQETAGWAPLRRGLHIVFYEPFSLPARLYMVFSTAVLLLFLIVFMIDTMPQYRIRADWRRIADLVSLTTAAYFAAEWLLRFYAFAHPARYLFQPLVIVDVLGIFPGFIPYGSGTNGYWSKLKWLRALQILRVLRLLRIAVYSVELYVTIRTLRKSLVQILVVMVVIFILMLTASFLLFYAENDSLDAVTVKWMRKRGGVVEVSPFQNVFFCLYWGFVTITTVGYGDYTPVSPWGQVIACFTMLMGVFMIVFPTSIISNNFATEWQAFQRAQKLSDERRLHRRNRSGRHELSQLYNYANMPYGADADAPMAPEGEQAGQSHFIVPSGADSRPDSLPSASAPLTGHSHIGPVGYAKLIDLSRKVEKDFGMPPMALDNIEDGNEVSKSLLISAVHSKLYTEALATLCERMVLRLMDDTGIATTEAIAGYLRYHPDAVGTAHGRPHGGRLSVLEYRALEYVVGNLAGQ</sequence>
<gene>
    <name evidence="15" type="ORF">LPJ61_005906</name>
</gene>
<feature type="transmembrane region" description="Helical" evidence="13">
    <location>
        <begin position="298"/>
        <end position="319"/>
    </location>
</feature>
<evidence type="ECO:0000256" key="3">
    <source>
        <dbReference type="ARBA" id="ARBA00022538"/>
    </source>
</evidence>
<evidence type="ECO:0000256" key="1">
    <source>
        <dbReference type="ARBA" id="ARBA00004141"/>
    </source>
</evidence>
<dbReference type="GO" id="GO:0001508">
    <property type="term" value="P:action potential"/>
    <property type="evidence" value="ECO:0007669"/>
    <property type="project" value="TreeGrafter"/>
</dbReference>
<dbReference type="Gene3D" id="1.20.120.350">
    <property type="entry name" value="Voltage-gated potassium channels. Chain C"/>
    <property type="match status" value="1"/>
</dbReference>
<keyword evidence="5" id="KW-0631">Potassium channel</keyword>
<dbReference type="InterPro" id="IPR028325">
    <property type="entry name" value="VG_K_chnl"/>
</dbReference>
<comment type="caution">
    <text evidence="15">The sequence shown here is derived from an EMBL/GenBank/DDBJ whole genome shotgun (WGS) entry which is preliminary data.</text>
</comment>
<dbReference type="PRINTS" id="PR00169">
    <property type="entry name" value="KCHANNEL"/>
</dbReference>
<dbReference type="Pfam" id="PF00520">
    <property type="entry name" value="Ion_trans"/>
    <property type="match status" value="1"/>
</dbReference>
<dbReference type="GO" id="GO:0005249">
    <property type="term" value="F:voltage-gated potassium channel activity"/>
    <property type="evidence" value="ECO:0007669"/>
    <property type="project" value="InterPro"/>
</dbReference>
<evidence type="ECO:0000256" key="6">
    <source>
        <dbReference type="ARBA" id="ARBA00022882"/>
    </source>
</evidence>
<evidence type="ECO:0000256" key="13">
    <source>
        <dbReference type="SAM" id="Phobius"/>
    </source>
</evidence>
<accession>A0A9W7Y0Y0</accession>
<comment type="subcellular location">
    <subcellularLocation>
        <location evidence="1">Membrane</location>
        <topology evidence="1">Multi-pass membrane protein</topology>
    </subcellularLocation>
</comment>
<evidence type="ECO:0000256" key="7">
    <source>
        <dbReference type="ARBA" id="ARBA00022958"/>
    </source>
</evidence>
<keyword evidence="2" id="KW-0813">Transport</keyword>
<feature type="domain" description="Ion transport" evidence="14">
    <location>
        <begin position="96"/>
        <end position="330"/>
    </location>
</feature>
<protein>
    <recommendedName>
        <fullName evidence="14">Ion transport domain-containing protein</fullName>
    </recommendedName>
</protein>
<feature type="transmembrane region" description="Helical" evidence="13">
    <location>
        <begin position="129"/>
        <end position="147"/>
    </location>
</feature>
<proteinExistence type="predicted"/>
<evidence type="ECO:0000259" key="14">
    <source>
        <dbReference type="Pfam" id="PF00520"/>
    </source>
</evidence>
<dbReference type="EMBL" id="JANBOI010002326">
    <property type="protein sequence ID" value="KAJ1722660.1"/>
    <property type="molecule type" value="Genomic_DNA"/>
</dbReference>
<dbReference type="PANTHER" id="PTHR11537">
    <property type="entry name" value="VOLTAGE-GATED POTASSIUM CHANNEL"/>
    <property type="match status" value="1"/>
</dbReference>
<dbReference type="PANTHER" id="PTHR11537:SF254">
    <property type="entry name" value="POTASSIUM VOLTAGE-GATED CHANNEL PROTEIN SHAB"/>
    <property type="match status" value="1"/>
</dbReference>
<keyword evidence="7" id="KW-0630">Potassium</keyword>
<dbReference type="GO" id="GO:0008076">
    <property type="term" value="C:voltage-gated potassium channel complex"/>
    <property type="evidence" value="ECO:0007669"/>
    <property type="project" value="InterPro"/>
</dbReference>
<organism evidence="15 16">
    <name type="scientific">Coemansia biformis</name>
    <dbReference type="NCBI Taxonomy" id="1286918"/>
    <lineage>
        <taxon>Eukaryota</taxon>
        <taxon>Fungi</taxon>
        <taxon>Fungi incertae sedis</taxon>
        <taxon>Zoopagomycota</taxon>
        <taxon>Kickxellomycotina</taxon>
        <taxon>Kickxellomycetes</taxon>
        <taxon>Kickxellales</taxon>
        <taxon>Kickxellaceae</taxon>
        <taxon>Coemansia</taxon>
    </lineage>
</organism>
<dbReference type="Gene3D" id="1.10.287.70">
    <property type="match status" value="1"/>
</dbReference>
<feature type="compositionally biased region" description="Acidic residues" evidence="12">
    <location>
        <begin position="1"/>
        <end position="10"/>
    </location>
</feature>